<dbReference type="KEGG" id="xba:C7S18_03525"/>
<dbReference type="PANTHER" id="PTHR43777:SF1">
    <property type="entry name" value="MOLYBDENUM COFACTOR CYTIDYLYLTRANSFERASE"/>
    <property type="match status" value="1"/>
</dbReference>
<dbReference type="Gene3D" id="3.90.550.10">
    <property type="entry name" value="Spore Coat Polysaccharide Biosynthesis Protein SpsA, Chain A"/>
    <property type="match status" value="1"/>
</dbReference>
<evidence type="ECO:0000313" key="3">
    <source>
        <dbReference type="EMBL" id="AVP96315.1"/>
    </source>
</evidence>
<evidence type="ECO:0000313" key="4">
    <source>
        <dbReference type="Proteomes" id="UP000241074"/>
    </source>
</evidence>
<keyword evidence="4" id="KW-1185">Reference proteome</keyword>
<name>A0A2P1PNC2_9GAMM</name>
<dbReference type="RefSeq" id="WP_106890244.1">
    <property type="nucleotide sequence ID" value="NZ_CP027860.1"/>
</dbReference>
<dbReference type="EMBL" id="CP027860">
    <property type="protein sequence ID" value="AVP96315.1"/>
    <property type="molecule type" value="Genomic_DNA"/>
</dbReference>
<proteinExistence type="predicted"/>
<reference evidence="3 4" key="2">
    <citation type="submission" date="2018-03" db="EMBL/GenBank/DDBJ databases">
        <authorList>
            <person name="Keele B.F."/>
        </authorList>
    </citation>
    <scope>NUCLEOTIDE SEQUENCE [LARGE SCALE GENOMIC DNA]</scope>
    <source>
        <strain evidence="3 4">D13</strain>
    </source>
</reference>
<dbReference type="OrthoDB" id="285216at2"/>
<organism evidence="3 4">
    <name type="scientific">Ahniella affigens</name>
    <dbReference type="NCBI Taxonomy" id="2021234"/>
    <lineage>
        <taxon>Bacteria</taxon>
        <taxon>Pseudomonadati</taxon>
        <taxon>Pseudomonadota</taxon>
        <taxon>Gammaproteobacteria</taxon>
        <taxon>Lysobacterales</taxon>
        <taxon>Rhodanobacteraceae</taxon>
        <taxon>Ahniella</taxon>
    </lineage>
</organism>
<accession>A0A2P1PNC2</accession>
<dbReference type="PANTHER" id="PTHR43777">
    <property type="entry name" value="MOLYBDENUM COFACTOR CYTIDYLYLTRANSFERASE"/>
    <property type="match status" value="1"/>
</dbReference>
<dbReference type="Proteomes" id="UP000241074">
    <property type="component" value="Chromosome"/>
</dbReference>
<gene>
    <name evidence="3" type="ORF">C7S18_03525</name>
</gene>
<dbReference type="InterPro" id="IPR025877">
    <property type="entry name" value="MobA-like_NTP_Trfase"/>
</dbReference>
<dbReference type="AlphaFoldDB" id="A0A2P1PNC2"/>
<protein>
    <recommendedName>
        <fullName evidence="2">MobA-like NTP transferase domain-containing protein</fullName>
    </recommendedName>
</protein>
<reference evidence="3 4" key="1">
    <citation type="submission" date="2018-03" db="EMBL/GenBank/DDBJ databases">
        <title>Ahniella affigens gen. nov., sp. nov., a gammaproteobacterium isolated from sandy soil near a stream.</title>
        <authorList>
            <person name="Ko Y."/>
            <person name="Kim J.-H."/>
        </authorList>
    </citation>
    <scope>NUCLEOTIDE SEQUENCE [LARGE SCALE GENOMIC DNA]</scope>
    <source>
        <strain evidence="3 4">D13</strain>
    </source>
</reference>
<dbReference type="InterPro" id="IPR029044">
    <property type="entry name" value="Nucleotide-diphossugar_trans"/>
</dbReference>
<keyword evidence="1" id="KW-0460">Magnesium</keyword>
<evidence type="ECO:0000259" key="2">
    <source>
        <dbReference type="Pfam" id="PF12804"/>
    </source>
</evidence>
<sequence length="200" mass="21006">MTDRAVVILAAGASLRLGQPKALVSFAGQKLLARAVEAASGAGAAAWFTESDAQSLLSASLPSAFGARRLSVSNADEGMSASLRVAATTAISDHRIQFLCVLPVDQYAVDARWLSALFDLALQYPNRMVASTIAGRRGAPAVFSRGRFADLLTLSGDRGARELLRTAPDDAVIDWPAPWPPGDVDTIADLAVMASWQPPS</sequence>
<feature type="domain" description="MobA-like NTP transferase" evidence="2">
    <location>
        <begin position="6"/>
        <end position="167"/>
    </location>
</feature>
<dbReference type="Pfam" id="PF12804">
    <property type="entry name" value="NTP_transf_3"/>
    <property type="match status" value="1"/>
</dbReference>
<dbReference type="GO" id="GO:0016779">
    <property type="term" value="F:nucleotidyltransferase activity"/>
    <property type="evidence" value="ECO:0007669"/>
    <property type="project" value="UniProtKB-ARBA"/>
</dbReference>
<dbReference type="SUPFAM" id="SSF53448">
    <property type="entry name" value="Nucleotide-diphospho-sugar transferases"/>
    <property type="match status" value="1"/>
</dbReference>
<evidence type="ECO:0000256" key="1">
    <source>
        <dbReference type="ARBA" id="ARBA00022842"/>
    </source>
</evidence>